<dbReference type="EMBL" id="JBBPBN010000020">
    <property type="protein sequence ID" value="KAK9017105.1"/>
    <property type="molecule type" value="Genomic_DNA"/>
</dbReference>
<dbReference type="InterPro" id="IPR036047">
    <property type="entry name" value="F-box-like_dom_sf"/>
</dbReference>
<sequence>MTSTARLRQNDHGVPHDLIEDILVKLPVKSLVRFKYVSEQWFRLITDPCFIDRHLSNQSKNGPGFVTASSRFVHPNFGPRNYIFLGSIVINGDTNTIPPTYIRMVGVPEEYCYDMLNSCDGILCFRGAFNIWVYNPATKEYRLLPFGPGMKFIIAHDQHLNCFVTDFIFHIYIAGPWCSSHPHGQLGIGRDLVTKKYKIVRFCNTYPSKTGQDHRHHDFCAVFTLDPNPNACWKTIGEVPYRINPCSRSVYANGAIYWFTDEICHLNKTEVIVMFDLHNEKFQAIPHPSSCSNKQRRTMQLGTLRECLCLAQQEVDSQALNIWKMEKQQQQKMTWEKLYCIQLMDNGNDPLQIGPRFAFAEHRDGTLTVCTEDKVYLLKQNDEIRCVSRRYGQYVPTAFTESLVPIYGKTVTQIKRLPIAFVESLVPIYKATMIQFENLP</sequence>
<dbReference type="InterPro" id="IPR050796">
    <property type="entry name" value="SCF_F-box_component"/>
</dbReference>
<organism evidence="2 3">
    <name type="scientific">Hibiscus sabdariffa</name>
    <name type="common">roselle</name>
    <dbReference type="NCBI Taxonomy" id="183260"/>
    <lineage>
        <taxon>Eukaryota</taxon>
        <taxon>Viridiplantae</taxon>
        <taxon>Streptophyta</taxon>
        <taxon>Embryophyta</taxon>
        <taxon>Tracheophyta</taxon>
        <taxon>Spermatophyta</taxon>
        <taxon>Magnoliopsida</taxon>
        <taxon>eudicotyledons</taxon>
        <taxon>Gunneridae</taxon>
        <taxon>Pentapetalae</taxon>
        <taxon>rosids</taxon>
        <taxon>malvids</taxon>
        <taxon>Malvales</taxon>
        <taxon>Malvaceae</taxon>
        <taxon>Malvoideae</taxon>
        <taxon>Hibiscus</taxon>
    </lineage>
</organism>
<dbReference type="PANTHER" id="PTHR31672">
    <property type="entry name" value="BNACNNG10540D PROTEIN"/>
    <property type="match status" value="1"/>
</dbReference>
<dbReference type="Pfam" id="PF00646">
    <property type="entry name" value="F-box"/>
    <property type="match status" value="1"/>
</dbReference>
<dbReference type="Proteomes" id="UP001396334">
    <property type="component" value="Unassembled WGS sequence"/>
</dbReference>
<comment type="caution">
    <text evidence="2">The sequence shown here is derived from an EMBL/GenBank/DDBJ whole genome shotgun (WGS) entry which is preliminary data.</text>
</comment>
<evidence type="ECO:0000313" key="2">
    <source>
        <dbReference type="EMBL" id="KAK9017105.1"/>
    </source>
</evidence>
<dbReference type="CDD" id="cd22157">
    <property type="entry name" value="F-box_AtFBW1-like"/>
    <property type="match status" value="1"/>
</dbReference>
<keyword evidence="3" id="KW-1185">Reference proteome</keyword>
<dbReference type="NCBIfam" id="TIGR01640">
    <property type="entry name" value="F_box_assoc_1"/>
    <property type="match status" value="1"/>
</dbReference>
<reference evidence="2 3" key="1">
    <citation type="journal article" date="2024" name="G3 (Bethesda)">
        <title>Genome assembly of Hibiscus sabdariffa L. provides insights into metabolisms of medicinal natural products.</title>
        <authorList>
            <person name="Kim T."/>
        </authorList>
    </citation>
    <scope>NUCLEOTIDE SEQUENCE [LARGE SCALE GENOMIC DNA]</scope>
    <source>
        <strain evidence="2">TK-2024</strain>
        <tissue evidence="2">Old leaves</tissue>
    </source>
</reference>
<gene>
    <name evidence="2" type="ORF">V6N11_079591</name>
</gene>
<dbReference type="InterPro" id="IPR017451">
    <property type="entry name" value="F-box-assoc_interact_dom"/>
</dbReference>
<proteinExistence type="predicted"/>
<feature type="domain" description="F-box" evidence="1">
    <location>
        <begin position="8"/>
        <end position="58"/>
    </location>
</feature>
<dbReference type="SMART" id="SM00256">
    <property type="entry name" value="FBOX"/>
    <property type="match status" value="1"/>
</dbReference>
<evidence type="ECO:0000313" key="3">
    <source>
        <dbReference type="Proteomes" id="UP001396334"/>
    </source>
</evidence>
<dbReference type="Pfam" id="PF07734">
    <property type="entry name" value="FBA_1"/>
    <property type="match status" value="1"/>
</dbReference>
<protein>
    <recommendedName>
        <fullName evidence="1">F-box domain-containing protein</fullName>
    </recommendedName>
</protein>
<name>A0ABR2RW71_9ROSI</name>
<accession>A0ABR2RW71</accession>
<dbReference type="PANTHER" id="PTHR31672:SF13">
    <property type="entry name" value="F-BOX PROTEIN CPR30-LIKE"/>
    <property type="match status" value="1"/>
</dbReference>
<dbReference type="SUPFAM" id="SSF81383">
    <property type="entry name" value="F-box domain"/>
    <property type="match status" value="1"/>
</dbReference>
<evidence type="ECO:0000259" key="1">
    <source>
        <dbReference type="PROSITE" id="PS50181"/>
    </source>
</evidence>
<dbReference type="InterPro" id="IPR001810">
    <property type="entry name" value="F-box_dom"/>
</dbReference>
<dbReference type="InterPro" id="IPR006527">
    <property type="entry name" value="F-box-assoc_dom_typ1"/>
</dbReference>
<dbReference type="PROSITE" id="PS50181">
    <property type="entry name" value="FBOX"/>
    <property type="match status" value="1"/>
</dbReference>